<gene>
    <name evidence="2" type="ORF">BCR44DRAFT_34342</name>
</gene>
<evidence type="ECO:0000313" key="3">
    <source>
        <dbReference type="Proteomes" id="UP000193411"/>
    </source>
</evidence>
<keyword evidence="1" id="KW-0472">Membrane</keyword>
<feature type="transmembrane region" description="Helical" evidence="1">
    <location>
        <begin position="397"/>
        <end position="418"/>
    </location>
</feature>
<keyword evidence="1" id="KW-0812">Transmembrane</keyword>
<comment type="caution">
    <text evidence="2">The sequence shown here is derived from an EMBL/GenBank/DDBJ whole genome shotgun (WGS) entry which is preliminary data.</text>
</comment>
<evidence type="ECO:0000256" key="1">
    <source>
        <dbReference type="SAM" id="Phobius"/>
    </source>
</evidence>
<protein>
    <submittedName>
        <fullName evidence="2">Uncharacterized protein</fullName>
    </submittedName>
</protein>
<keyword evidence="3" id="KW-1185">Reference proteome</keyword>
<reference evidence="2 3" key="1">
    <citation type="submission" date="2016-07" db="EMBL/GenBank/DDBJ databases">
        <title>Pervasive Adenine N6-methylation of Active Genes in Fungi.</title>
        <authorList>
            <consortium name="DOE Joint Genome Institute"/>
            <person name="Mondo S.J."/>
            <person name="Dannebaum R.O."/>
            <person name="Kuo R.C."/>
            <person name="Labutti K."/>
            <person name="Haridas S."/>
            <person name="Kuo A."/>
            <person name="Salamov A."/>
            <person name="Ahrendt S.R."/>
            <person name="Lipzen A."/>
            <person name="Sullivan W."/>
            <person name="Andreopoulos W.B."/>
            <person name="Clum A."/>
            <person name="Lindquist E."/>
            <person name="Daum C."/>
            <person name="Ramamoorthy G.K."/>
            <person name="Gryganskyi A."/>
            <person name="Culley D."/>
            <person name="Magnuson J.K."/>
            <person name="James T.Y."/>
            <person name="O'Malley M.A."/>
            <person name="Stajich J.E."/>
            <person name="Spatafora J.W."/>
            <person name="Visel A."/>
            <person name="Grigoriev I.V."/>
        </authorList>
    </citation>
    <scope>NUCLEOTIDE SEQUENCE [LARGE SCALE GENOMIC DNA]</scope>
    <source>
        <strain evidence="2 3">PL171</strain>
    </source>
</reference>
<evidence type="ECO:0000313" key="2">
    <source>
        <dbReference type="EMBL" id="ORZ35205.1"/>
    </source>
</evidence>
<dbReference type="Proteomes" id="UP000193411">
    <property type="component" value="Unassembled WGS sequence"/>
</dbReference>
<accession>A0A1Y2HKX0</accession>
<sequence>MATTGRLTYMLEGADNKPVAGNLFPFPTSTTNNSNRNRGREVSAPYAITNLCTLPPADFAQNAPPHLIDLNDGCSGRYSGPGRVSIKRTCRKSGDLAIDAQCVWDSLTRANALDSEPGRYCLPLDHPQLASRGIVPVPNIPNRGNLTELATLLETRPGSVLQHQLQLRNHSSANSPLFANVPVRPVHKRLRLGVCVPFPPTDSPCSPSAIDPKSGTLASDWLFSTSSFVLFTDERIDFSLAHPQDAFSSMVGPHLGNLDHQGGLATPPFPFLTYQASLQAGSSSGSSSSSTRRAWAIPLVQCAASNSSSTGGVVRPLTVDGPCANGRECLSGVCSPDTKSCDNSIKPETNSPFSSAFILHDPTRPVTFPSNTALRQAIEKFNTDSYDERLLPAPMTYYVPLMAAVGVALVILIAVAVWTDGGQRFVRKWMLGWRTTTERDLELKPVTGDMVADLGDERAVREAAEIGAEQLPVYASDDGPPATARTE</sequence>
<dbReference type="AlphaFoldDB" id="A0A1Y2HKX0"/>
<dbReference type="EMBL" id="MCFL01000023">
    <property type="protein sequence ID" value="ORZ35205.1"/>
    <property type="molecule type" value="Genomic_DNA"/>
</dbReference>
<proteinExistence type="predicted"/>
<organism evidence="2 3">
    <name type="scientific">Catenaria anguillulae PL171</name>
    <dbReference type="NCBI Taxonomy" id="765915"/>
    <lineage>
        <taxon>Eukaryota</taxon>
        <taxon>Fungi</taxon>
        <taxon>Fungi incertae sedis</taxon>
        <taxon>Blastocladiomycota</taxon>
        <taxon>Blastocladiomycetes</taxon>
        <taxon>Blastocladiales</taxon>
        <taxon>Catenariaceae</taxon>
        <taxon>Catenaria</taxon>
    </lineage>
</organism>
<keyword evidence="1" id="KW-1133">Transmembrane helix</keyword>
<name>A0A1Y2HKX0_9FUNG</name>